<evidence type="ECO:0000313" key="2">
    <source>
        <dbReference type="Proteomes" id="UP000807469"/>
    </source>
</evidence>
<proteinExistence type="predicted"/>
<dbReference type="OrthoDB" id="3067176at2759"/>
<name>A0A9P6CLK2_9AGAR</name>
<dbReference type="EMBL" id="MU155858">
    <property type="protein sequence ID" value="KAF9470752.1"/>
    <property type="molecule type" value="Genomic_DNA"/>
</dbReference>
<protein>
    <submittedName>
        <fullName evidence="1">Uncharacterized protein</fullName>
    </submittedName>
</protein>
<keyword evidence="2" id="KW-1185">Reference proteome</keyword>
<sequence length="273" mass="30459">MSLIHRYTPGRPNLHLSPLAIRYPVRGASPFFHHLTNDDIHATTINERTSYCITQPLGVAITCAIDLLAKEIVRAALAKSLQLAITPSPIPFNHYIPDHFFAQLGLPRPAILGALESRCFNVIYAYGSIEQIVAYWEEFQNIGLETIAWINTARERSDLLGEDSFWDWDYRIGQIILPTSNINHPLITDIIDPRLVHGASHGPVPGIAASAITASDDDYIMGNSSTLSADDDSYDFTQALVLHPLESEYIRSHPHYDVFSGEPIIIDDDHYDA</sequence>
<gene>
    <name evidence="1" type="ORF">BDN70DRAFT_939448</name>
</gene>
<dbReference type="AlphaFoldDB" id="A0A9P6CLK2"/>
<evidence type="ECO:0000313" key="1">
    <source>
        <dbReference type="EMBL" id="KAF9470752.1"/>
    </source>
</evidence>
<accession>A0A9P6CLK2</accession>
<comment type="caution">
    <text evidence="1">The sequence shown here is derived from an EMBL/GenBank/DDBJ whole genome shotgun (WGS) entry which is preliminary data.</text>
</comment>
<dbReference type="Proteomes" id="UP000807469">
    <property type="component" value="Unassembled WGS sequence"/>
</dbReference>
<organism evidence="1 2">
    <name type="scientific">Pholiota conissans</name>
    <dbReference type="NCBI Taxonomy" id="109636"/>
    <lineage>
        <taxon>Eukaryota</taxon>
        <taxon>Fungi</taxon>
        <taxon>Dikarya</taxon>
        <taxon>Basidiomycota</taxon>
        <taxon>Agaricomycotina</taxon>
        <taxon>Agaricomycetes</taxon>
        <taxon>Agaricomycetidae</taxon>
        <taxon>Agaricales</taxon>
        <taxon>Agaricineae</taxon>
        <taxon>Strophariaceae</taxon>
        <taxon>Pholiota</taxon>
    </lineage>
</organism>
<reference evidence="1" key="1">
    <citation type="submission" date="2020-11" db="EMBL/GenBank/DDBJ databases">
        <authorList>
            <consortium name="DOE Joint Genome Institute"/>
            <person name="Ahrendt S."/>
            <person name="Riley R."/>
            <person name="Andreopoulos W."/>
            <person name="Labutti K."/>
            <person name="Pangilinan J."/>
            <person name="Ruiz-Duenas F.J."/>
            <person name="Barrasa J.M."/>
            <person name="Sanchez-Garcia M."/>
            <person name="Camarero S."/>
            <person name="Miyauchi S."/>
            <person name="Serrano A."/>
            <person name="Linde D."/>
            <person name="Babiker R."/>
            <person name="Drula E."/>
            <person name="Ayuso-Fernandez I."/>
            <person name="Pacheco R."/>
            <person name="Padilla G."/>
            <person name="Ferreira P."/>
            <person name="Barriuso J."/>
            <person name="Kellner H."/>
            <person name="Castanera R."/>
            <person name="Alfaro M."/>
            <person name="Ramirez L."/>
            <person name="Pisabarro A.G."/>
            <person name="Kuo A."/>
            <person name="Tritt A."/>
            <person name="Lipzen A."/>
            <person name="He G."/>
            <person name="Yan M."/>
            <person name="Ng V."/>
            <person name="Cullen D."/>
            <person name="Martin F."/>
            <person name="Rosso M.-N."/>
            <person name="Henrissat B."/>
            <person name="Hibbett D."/>
            <person name="Martinez A.T."/>
            <person name="Grigoriev I.V."/>
        </authorList>
    </citation>
    <scope>NUCLEOTIDE SEQUENCE</scope>
    <source>
        <strain evidence="1">CIRM-BRFM 674</strain>
    </source>
</reference>